<name>A0A2A2TBM5_9CYAN</name>
<dbReference type="PANTHER" id="PTHR42923">
    <property type="entry name" value="PROTOPORPHYRINOGEN OXIDASE"/>
    <property type="match status" value="1"/>
</dbReference>
<dbReference type="PANTHER" id="PTHR42923:SF17">
    <property type="entry name" value="AMINE OXIDASE DOMAIN-CONTAINING PROTEIN"/>
    <property type="match status" value="1"/>
</dbReference>
<dbReference type="SUPFAM" id="SSF51905">
    <property type="entry name" value="FAD/NAD(P)-binding domain"/>
    <property type="match status" value="1"/>
</dbReference>
<evidence type="ECO:0000259" key="1">
    <source>
        <dbReference type="Pfam" id="PF01593"/>
    </source>
</evidence>
<feature type="domain" description="Amine oxidase" evidence="1">
    <location>
        <begin position="11"/>
        <end position="267"/>
    </location>
</feature>
<proteinExistence type="predicted"/>
<gene>
    <name evidence="2" type="ORF">CK510_26995</name>
</gene>
<keyword evidence="3" id="KW-1185">Reference proteome</keyword>
<dbReference type="InterPro" id="IPR002937">
    <property type="entry name" value="Amino_oxidase"/>
</dbReference>
<reference evidence="2 3" key="1">
    <citation type="submission" date="2017-08" db="EMBL/GenBank/DDBJ databases">
        <title>Draft genome sequence of filamentous cyanobacterium Calothrix elsteri CCALA 953.</title>
        <authorList>
            <person name="Gagunashvili A.N."/>
            <person name="Elster J."/>
            <person name="Andresson O.S."/>
        </authorList>
    </citation>
    <scope>NUCLEOTIDE SEQUENCE [LARGE SCALE GENOMIC DNA]</scope>
    <source>
        <strain evidence="2 3">CCALA 953</strain>
    </source>
</reference>
<dbReference type="Gene3D" id="3.30.70.1990">
    <property type="match status" value="1"/>
</dbReference>
<dbReference type="EMBL" id="NTFS01000490">
    <property type="protein sequence ID" value="PAX51036.1"/>
    <property type="molecule type" value="Genomic_DNA"/>
</dbReference>
<evidence type="ECO:0000313" key="3">
    <source>
        <dbReference type="Proteomes" id="UP000218238"/>
    </source>
</evidence>
<dbReference type="Gene3D" id="1.10.405.20">
    <property type="match status" value="1"/>
</dbReference>
<protein>
    <submittedName>
        <fullName evidence="2">Amine oxidase</fullName>
    </submittedName>
</protein>
<dbReference type="RefSeq" id="WP_095724596.1">
    <property type="nucleotide sequence ID" value="NZ_NTFS01000490.1"/>
</dbReference>
<organism evidence="2 3">
    <name type="scientific">Brunnivagina elsteri CCALA 953</name>
    <dbReference type="NCBI Taxonomy" id="987040"/>
    <lineage>
        <taxon>Bacteria</taxon>
        <taxon>Bacillati</taxon>
        <taxon>Cyanobacteriota</taxon>
        <taxon>Cyanophyceae</taxon>
        <taxon>Nostocales</taxon>
        <taxon>Calotrichaceae</taxon>
        <taxon>Brunnivagina</taxon>
    </lineage>
</organism>
<dbReference type="InterPro" id="IPR036188">
    <property type="entry name" value="FAD/NAD-bd_sf"/>
</dbReference>
<sequence>MKIAIIGGGASGMVTAYLLNKDGHSVTIFEKKSILGGHIQTINKNVKSPQTPSNLFLEGGVIEFPLKFYNFLNLMKELEVELEPVDIGSSLFFKDGRHFLSGSAIRKNYSGFQRLIEYLRLDTIYARSAGFWLKTHLAQIPDLYDKPMSYYLKSQCIRNDWVKLLAMYSYSMPFELIDNFPAELAIPALRNYVYTGWVRIKGGVYSYIEKILEKFKGDILLNAEIVDISRKADAVIIELMNGERYTFDKIVFATPPDQVMKLLSEPTDDEIKRFSGWKPNEAQTILHTDTSMYNQYGIKQFSEFDFFETENGWGYNAYLNQLCGVKSEQKYSLAFNLKNAIAPNKIIHTFDHHTPLYTVDSFRYRDEVVMTNGDNNTYHVGAYLVDGLHEGAITSAIRVANAICFRH</sequence>
<dbReference type="Gene3D" id="3.50.50.60">
    <property type="entry name" value="FAD/NAD(P)-binding domain"/>
    <property type="match status" value="1"/>
</dbReference>
<dbReference type="AlphaFoldDB" id="A0A2A2TBM5"/>
<accession>A0A2A2TBM5</accession>
<comment type="caution">
    <text evidence="2">The sequence shown here is derived from an EMBL/GenBank/DDBJ whole genome shotgun (WGS) entry which is preliminary data.</text>
</comment>
<dbReference type="InterPro" id="IPR050464">
    <property type="entry name" value="Zeta_carotene_desat/Oxidored"/>
</dbReference>
<dbReference type="Proteomes" id="UP000218238">
    <property type="component" value="Unassembled WGS sequence"/>
</dbReference>
<dbReference type="GO" id="GO:0016491">
    <property type="term" value="F:oxidoreductase activity"/>
    <property type="evidence" value="ECO:0007669"/>
    <property type="project" value="InterPro"/>
</dbReference>
<dbReference type="PRINTS" id="PR00419">
    <property type="entry name" value="ADXRDTASE"/>
</dbReference>
<dbReference type="OrthoDB" id="580878at2"/>
<evidence type="ECO:0000313" key="2">
    <source>
        <dbReference type="EMBL" id="PAX51036.1"/>
    </source>
</evidence>
<dbReference type="Pfam" id="PF01593">
    <property type="entry name" value="Amino_oxidase"/>
    <property type="match status" value="1"/>
</dbReference>